<dbReference type="EMBL" id="MFSU01000013">
    <property type="protein sequence ID" value="OGI48986.1"/>
    <property type="molecule type" value="Genomic_DNA"/>
</dbReference>
<dbReference type="InterPro" id="IPR005653">
    <property type="entry name" value="OstA-like_N"/>
</dbReference>
<feature type="chain" id="PRO_5009730106" description="Lipopolysaccharide export system protein LptA" evidence="4">
    <location>
        <begin position="19"/>
        <end position="171"/>
    </location>
</feature>
<proteinExistence type="inferred from homology"/>
<evidence type="ECO:0000256" key="2">
    <source>
        <dbReference type="ARBA" id="ARBA00022729"/>
    </source>
</evidence>
<accession>A0A1F6TV71</accession>
<evidence type="ECO:0000256" key="1">
    <source>
        <dbReference type="ARBA" id="ARBA00022448"/>
    </source>
</evidence>
<dbReference type="GO" id="GO:0015920">
    <property type="term" value="P:lipopolysaccharide transport"/>
    <property type="evidence" value="ECO:0007669"/>
    <property type="project" value="UniProtKB-UniRule"/>
</dbReference>
<dbReference type="AlphaFoldDB" id="A0A1F6TV71"/>
<organism evidence="6 7">
    <name type="scientific">Candidatus Muproteobacteria bacterium RBG_16_65_34</name>
    <dbReference type="NCBI Taxonomy" id="1817760"/>
    <lineage>
        <taxon>Bacteria</taxon>
        <taxon>Pseudomonadati</taxon>
        <taxon>Pseudomonadota</taxon>
        <taxon>Candidatus Muproteobacteria</taxon>
    </lineage>
</organism>
<keyword evidence="2 4" id="KW-0732">Signal</keyword>
<protein>
    <recommendedName>
        <fullName evidence="4">Lipopolysaccharide export system protein LptA</fullName>
    </recommendedName>
</protein>
<dbReference type="STRING" id="1817760.A2151_08850"/>
<comment type="subunit">
    <text evidence="4">Component of the lipopolysaccharide transport and assembly complex.</text>
</comment>
<evidence type="ECO:0000313" key="6">
    <source>
        <dbReference type="EMBL" id="OGI48986.1"/>
    </source>
</evidence>
<sequence length="171" mass="18892" precursor="true">MVLLCSLLFALCSTSALALMSDKDAPIHIDAKHVDLNEKTQIAVYRGNVVLTQGTFRLEAERLEVRARNYKARVVNAWGAPVRLKVRPDDRDEDAHAAAMRLTYNVDQREVELSGEALLRQGEDEFRAAVIHYDLDEQLLTAVGGSGAETEERVHAVIYPKADAPGEPNAP</sequence>
<dbReference type="PANTHER" id="PTHR36504">
    <property type="entry name" value="LIPOPOLYSACCHARIDE EXPORT SYSTEM PROTEIN LPTA"/>
    <property type="match status" value="1"/>
</dbReference>
<comment type="caution">
    <text evidence="6">The sequence shown here is derived from an EMBL/GenBank/DDBJ whole genome shotgun (WGS) entry which is preliminary data.</text>
</comment>
<evidence type="ECO:0000313" key="7">
    <source>
        <dbReference type="Proteomes" id="UP000178885"/>
    </source>
</evidence>
<dbReference type="GO" id="GO:0043165">
    <property type="term" value="P:Gram-negative-bacterium-type cell outer membrane assembly"/>
    <property type="evidence" value="ECO:0007669"/>
    <property type="project" value="UniProtKB-UniRule"/>
</dbReference>
<evidence type="ECO:0000256" key="4">
    <source>
        <dbReference type="HAMAP-Rule" id="MF_01914"/>
    </source>
</evidence>
<keyword evidence="1 4" id="KW-0813">Transport</keyword>
<dbReference type="GO" id="GO:0030288">
    <property type="term" value="C:outer membrane-bounded periplasmic space"/>
    <property type="evidence" value="ECO:0007669"/>
    <property type="project" value="TreeGrafter"/>
</dbReference>
<dbReference type="InterPro" id="IPR052037">
    <property type="entry name" value="LPS_export_LptA"/>
</dbReference>
<dbReference type="HAMAP" id="MF_01914">
    <property type="entry name" value="LPS_assembly_LptA"/>
    <property type="match status" value="1"/>
</dbReference>
<dbReference type="Pfam" id="PF03968">
    <property type="entry name" value="LptD_N"/>
    <property type="match status" value="1"/>
</dbReference>
<evidence type="ECO:0000259" key="5">
    <source>
        <dbReference type="Pfam" id="PF03968"/>
    </source>
</evidence>
<dbReference type="PANTHER" id="PTHR36504:SF1">
    <property type="entry name" value="LIPOPOLYSACCHARIDE EXPORT SYSTEM PROTEIN LPTA"/>
    <property type="match status" value="1"/>
</dbReference>
<comment type="subcellular location">
    <subcellularLocation>
        <location evidence="4">Periplasm</location>
    </subcellularLocation>
</comment>
<dbReference type="InterPro" id="IPR014340">
    <property type="entry name" value="LptA"/>
</dbReference>
<dbReference type="Gene3D" id="2.60.450.10">
    <property type="entry name" value="Lipopolysaccharide (LPS) transport protein A like domain"/>
    <property type="match status" value="1"/>
</dbReference>
<name>A0A1F6TV71_9PROT</name>
<comment type="similarity">
    <text evidence="4">Belongs to the LptA family.</text>
</comment>
<feature type="domain" description="Organic solvent tolerance-like N-terminal" evidence="5">
    <location>
        <begin position="28"/>
        <end position="138"/>
    </location>
</feature>
<evidence type="ECO:0000256" key="3">
    <source>
        <dbReference type="ARBA" id="ARBA00022764"/>
    </source>
</evidence>
<comment type="function">
    <text evidence="4">Involved in the assembly of lipopolysaccharide (LPS). Required for the translocation of LPS from the inner membrane to the outer membrane.</text>
</comment>
<dbReference type="Proteomes" id="UP000178885">
    <property type="component" value="Unassembled WGS sequence"/>
</dbReference>
<dbReference type="NCBIfam" id="TIGR03002">
    <property type="entry name" value="outer_YhbN_LptA"/>
    <property type="match status" value="1"/>
</dbReference>
<dbReference type="GO" id="GO:0001530">
    <property type="term" value="F:lipopolysaccharide binding"/>
    <property type="evidence" value="ECO:0007669"/>
    <property type="project" value="InterPro"/>
</dbReference>
<dbReference type="GO" id="GO:0017089">
    <property type="term" value="F:glycolipid transfer activity"/>
    <property type="evidence" value="ECO:0007669"/>
    <property type="project" value="TreeGrafter"/>
</dbReference>
<keyword evidence="3 4" id="KW-0574">Periplasm</keyword>
<dbReference type="GO" id="GO:0009279">
    <property type="term" value="C:cell outer membrane"/>
    <property type="evidence" value="ECO:0007669"/>
    <property type="project" value="TreeGrafter"/>
</dbReference>
<reference evidence="6 7" key="1">
    <citation type="journal article" date="2016" name="Nat. Commun.">
        <title>Thousands of microbial genomes shed light on interconnected biogeochemical processes in an aquifer system.</title>
        <authorList>
            <person name="Anantharaman K."/>
            <person name="Brown C.T."/>
            <person name="Hug L.A."/>
            <person name="Sharon I."/>
            <person name="Castelle C.J."/>
            <person name="Probst A.J."/>
            <person name="Thomas B.C."/>
            <person name="Singh A."/>
            <person name="Wilkins M.J."/>
            <person name="Karaoz U."/>
            <person name="Brodie E.L."/>
            <person name="Williams K.H."/>
            <person name="Hubbard S.S."/>
            <person name="Banfield J.F."/>
        </authorList>
    </citation>
    <scope>NUCLEOTIDE SEQUENCE [LARGE SCALE GENOMIC DNA]</scope>
</reference>
<feature type="signal peptide" evidence="4">
    <location>
        <begin position="1"/>
        <end position="18"/>
    </location>
</feature>
<gene>
    <name evidence="4" type="primary">lptA</name>
    <name evidence="6" type="ORF">A2151_08850</name>
</gene>